<sequence>PVNETTTKTAPRGSMDQMGQALQRLIYAYATADEDKPIFAAKEDIKDGFWRLVAAAMLSRHDRLEEHHNGIAQRTQNFSNYSTLTSLYPISTLGRSSRSPPR</sequence>
<organism evidence="1 2">
    <name type="scientific">Thalassiosira oceanica</name>
    <name type="common">Marine diatom</name>
    <dbReference type="NCBI Taxonomy" id="159749"/>
    <lineage>
        <taxon>Eukaryota</taxon>
        <taxon>Sar</taxon>
        <taxon>Stramenopiles</taxon>
        <taxon>Ochrophyta</taxon>
        <taxon>Bacillariophyta</taxon>
        <taxon>Coscinodiscophyceae</taxon>
        <taxon>Thalassiosirophycidae</taxon>
        <taxon>Thalassiosirales</taxon>
        <taxon>Thalassiosiraceae</taxon>
        <taxon>Thalassiosira</taxon>
    </lineage>
</organism>
<protein>
    <submittedName>
        <fullName evidence="1">Uncharacterized protein</fullName>
    </submittedName>
</protein>
<feature type="non-terminal residue" evidence="1">
    <location>
        <position position="1"/>
    </location>
</feature>
<keyword evidence="2" id="KW-1185">Reference proteome</keyword>
<dbReference type="Proteomes" id="UP000266841">
    <property type="component" value="Unassembled WGS sequence"/>
</dbReference>
<dbReference type="AlphaFoldDB" id="K0RW09"/>
<comment type="caution">
    <text evidence="1">The sequence shown here is derived from an EMBL/GenBank/DDBJ whole genome shotgun (WGS) entry which is preliminary data.</text>
</comment>
<proteinExistence type="predicted"/>
<name>K0RW09_THAOC</name>
<dbReference type="EMBL" id="AGNL01029330">
    <property type="protein sequence ID" value="EJK57145.1"/>
    <property type="molecule type" value="Genomic_DNA"/>
</dbReference>
<evidence type="ECO:0000313" key="1">
    <source>
        <dbReference type="EMBL" id="EJK57145.1"/>
    </source>
</evidence>
<evidence type="ECO:0000313" key="2">
    <source>
        <dbReference type="Proteomes" id="UP000266841"/>
    </source>
</evidence>
<gene>
    <name evidence="1" type="ORF">THAOC_22844</name>
</gene>
<accession>K0RW09</accession>
<reference evidence="1 2" key="1">
    <citation type="journal article" date="2012" name="Genome Biol.">
        <title>Genome and low-iron response of an oceanic diatom adapted to chronic iron limitation.</title>
        <authorList>
            <person name="Lommer M."/>
            <person name="Specht M."/>
            <person name="Roy A.S."/>
            <person name="Kraemer L."/>
            <person name="Andreson R."/>
            <person name="Gutowska M.A."/>
            <person name="Wolf J."/>
            <person name="Bergner S.V."/>
            <person name="Schilhabel M.B."/>
            <person name="Klostermeier U.C."/>
            <person name="Beiko R.G."/>
            <person name="Rosenstiel P."/>
            <person name="Hippler M."/>
            <person name="Laroche J."/>
        </authorList>
    </citation>
    <scope>NUCLEOTIDE SEQUENCE [LARGE SCALE GENOMIC DNA]</scope>
    <source>
        <strain evidence="1 2">CCMP1005</strain>
    </source>
</reference>